<evidence type="ECO:0000313" key="2">
    <source>
        <dbReference type="EMBL" id="VFJ70309.1"/>
    </source>
</evidence>
<reference evidence="2" key="1">
    <citation type="submission" date="2019-02" db="EMBL/GenBank/DDBJ databases">
        <authorList>
            <person name="Gruber-Vodicka R. H."/>
            <person name="Seah K. B. B."/>
        </authorList>
    </citation>
    <scope>NUCLEOTIDE SEQUENCE</scope>
    <source>
        <strain evidence="2">BECK_BZ106</strain>
        <strain evidence="1">BECK_BZ15</strain>
    </source>
</reference>
<sequence>MRTANVRNIIVRAPGFIIEARNSAVEVPNLDDEPSNLIAAFPNRIIHHNPDTEYSKVDSAAPGPSRGAEYFVYFPLGCANKSGFNGFLSIQGYASLV</sequence>
<proteinExistence type="predicted"/>
<organism evidence="2">
    <name type="scientific">Candidatus Kentrum sp. FW</name>
    <dbReference type="NCBI Taxonomy" id="2126338"/>
    <lineage>
        <taxon>Bacteria</taxon>
        <taxon>Pseudomonadati</taxon>
        <taxon>Pseudomonadota</taxon>
        <taxon>Gammaproteobacteria</taxon>
        <taxon>Candidatus Kentrum</taxon>
    </lineage>
</organism>
<protein>
    <submittedName>
        <fullName evidence="2">Uncharacterized protein</fullName>
    </submittedName>
</protein>
<evidence type="ECO:0000313" key="1">
    <source>
        <dbReference type="EMBL" id="VFJ48646.1"/>
    </source>
</evidence>
<dbReference type="EMBL" id="CAADEW010000020">
    <property type="protein sequence ID" value="VFJ48646.1"/>
    <property type="molecule type" value="Genomic_DNA"/>
</dbReference>
<accession>A0A450TQH2</accession>
<dbReference type="AlphaFoldDB" id="A0A450TQH2"/>
<gene>
    <name evidence="1" type="ORF">BECKFW1821A_GA0114235_102034</name>
    <name evidence="2" type="ORF">BECKFW1821B_GA0114236_11836</name>
</gene>
<dbReference type="EMBL" id="CAADFD010000183">
    <property type="protein sequence ID" value="VFJ70309.1"/>
    <property type="molecule type" value="Genomic_DNA"/>
</dbReference>
<name>A0A450TQH2_9GAMM</name>